<feature type="domain" description="HTH arsR-type" evidence="4">
    <location>
        <begin position="9"/>
        <end position="103"/>
    </location>
</feature>
<dbReference type="InterPro" id="IPR036390">
    <property type="entry name" value="WH_DNA-bd_sf"/>
</dbReference>
<dbReference type="InterPro" id="IPR011991">
    <property type="entry name" value="ArsR-like_HTH"/>
</dbReference>
<dbReference type="GeneID" id="78297135"/>
<evidence type="ECO:0000313" key="6">
    <source>
        <dbReference type="EMBL" id="PVY34439.1"/>
    </source>
</evidence>
<dbReference type="AlphaFoldDB" id="A0A2U1ADD6"/>
<dbReference type="InterPro" id="IPR051011">
    <property type="entry name" value="Metal_resp_trans_reg"/>
</dbReference>
<evidence type="ECO:0000256" key="3">
    <source>
        <dbReference type="ARBA" id="ARBA00023163"/>
    </source>
</evidence>
<name>A0A2U1ADD6_9BACT</name>
<dbReference type="InterPro" id="IPR036388">
    <property type="entry name" value="WH-like_DNA-bd_sf"/>
</dbReference>
<accession>A0A2U1ADD6</accession>
<dbReference type="RefSeq" id="WP_165833201.1">
    <property type="nucleotide sequence ID" value="NZ_CABMMC010000016.1"/>
</dbReference>
<dbReference type="SUPFAM" id="SSF46785">
    <property type="entry name" value="Winged helix' DNA-binding domain"/>
    <property type="match status" value="1"/>
</dbReference>
<dbReference type="PRINTS" id="PR00778">
    <property type="entry name" value="HTHARSR"/>
</dbReference>
<reference evidence="6 7" key="1">
    <citation type="submission" date="2018-04" db="EMBL/GenBank/DDBJ databases">
        <title>Genomic Encyclopedia of Type Strains, Phase IV (KMG-IV): sequencing the most valuable type-strain genomes for metagenomic binning, comparative biology and taxonomic classification.</title>
        <authorList>
            <person name="Goeker M."/>
        </authorList>
    </citation>
    <scope>NUCLEOTIDE SEQUENCE [LARGE SCALE GENOMIC DNA]</scope>
    <source>
        <strain evidence="6 7">DSM 14823</strain>
    </source>
</reference>
<proteinExistence type="predicted"/>
<dbReference type="GO" id="GO:0003677">
    <property type="term" value="F:DNA binding"/>
    <property type="evidence" value="ECO:0007669"/>
    <property type="project" value="UniProtKB-KW"/>
</dbReference>
<evidence type="ECO:0000313" key="8">
    <source>
        <dbReference type="Proteomes" id="UP000576225"/>
    </source>
</evidence>
<organism evidence="6 7">
    <name type="scientific">Victivallis vadensis</name>
    <dbReference type="NCBI Taxonomy" id="172901"/>
    <lineage>
        <taxon>Bacteria</taxon>
        <taxon>Pseudomonadati</taxon>
        <taxon>Lentisphaerota</taxon>
        <taxon>Lentisphaeria</taxon>
        <taxon>Victivallales</taxon>
        <taxon>Victivallaceae</taxon>
        <taxon>Victivallis</taxon>
    </lineage>
</organism>
<comment type="caution">
    <text evidence="6">The sequence shown here is derived from an EMBL/GenBank/DDBJ whole genome shotgun (WGS) entry which is preliminary data.</text>
</comment>
<keyword evidence="1" id="KW-0805">Transcription regulation</keyword>
<dbReference type="PANTHER" id="PTHR43132">
    <property type="entry name" value="ARSENICAL RESISTANCE OPERON REPRESSOR ARSR-RELATED"/>
    <property type="match status" value="1"/>
</dbReference>
<dbReference type="Pfam" id="PF01022">
    <property type="entry name" value="HTH_5"/>
    <property type="match status" value="1"/>
</dbReference>
<evidence type="ECO:0000256" key="1">
    <source>
        <dbReference type="ARBA" id="ARBA00023015"/>
    </source>
</evidence>
<evidence type="ECO:0000313" key="7">
    <source>
        <dbReference type="Proteomes" id="UP000245959"/>
    </source>
</evidence>
<dbReference type="NCBIfam" id="NF033788">
    <property type="entry name" value="HTH_metalloreg"/>
    <property type="match status" value="1"/>
</dbReference>
<protein>
    <submittedName>
        <fullName evidence="6">ArsR family transcriptional regulator</fullName>
    </submittedName>
    <submittedName>
        <fullName evidence="5">Winged helix-turn-helix transcriptional regulator</fullName>
    </submittedName>
</protein>
<dbReference type="Proteomes" id="UP000245959">
    <property type="component" value="Unassembled WGS sequence"/>
</dbReference>
<dbReference type="EMBL" id="QEKH01000049">
    <property type="protein sequence ID" value="PVY34439.1"/>
    <property type="molecule type" value="Genomic_DNA"/>
</dbReference>
<keyword evidence="7" id="KW-1185">Reference proteome</keyword>
<sequence length="112" mass="12631">MIGEKEPELDLTDTEQLQKVLKALASPIRIAILQFLHNGPSCVTLPCIKLGISQPNLSKHLQILREAGLINCRTKGTQHCYFICRPTLMGPLFGLLEQKHTYRPCSKPEQHE</sequence>
<reference evidence="5 8" key="2">
    <citation type="submission" date="2020-04" db="EMBL/GenBank/DDBJ databases">
        <authorList>
            <person name="Hitch T.C.A."/>
            <person name="Wylensek D."/>
            <person name="Clavel T."/>
        </authorList>
    </citation>
    <scope>NUCLEOTIDE SEQUENCE [LARGE SCALE GENOMIC DNA]</scope>
    <source>
        <strain evidence="5 8">COR2-253-APC-1A</strain>
    </source>
</reference>
<dbReference type="SMART" id="SM00418">
    <property type="entry name" value="HTH_ARSR"/>
    <property type="match status" value="1"/>
</dbReference>
<keyword evidence="3" id="KW-0804">Transcription</keyword>
<dbReference type="PANTHER" id="PTHR43132:SF2">
    <property type="entry name" value="ARSENICAL RESISTANCE OPERON REPRESSOR ARSR-RELATED"/>
    <property type="match status" value="1"/>
</dbReference>
<dbReference type="Proteomes" id="UP000576225">
    <property type="component" value="Unassembled WGS sequence"/>
</dbReference>
<dbReference type="EMBL" id="JABAEW010000008">
    <property type="protein sequence ID" value="NMD86138.1"/>
    <property type="molecule type" value="Genomic_DNA"/>
</dbReference>
<keyword evidence="2" id="KW-0238">DNA-binding</keyword>
<dbReference type="CDD" id="cd00090">
    <property type="entry name" value="HTH_ARSR"/>
    <property type="match status" value="1"/>
</dbReference>
<dbReference type="InterPro" id="IPR001845">
    <property type="entry name" value="HTH_ArsR_DNA-bd_dom"/>
</dbReference>
<dbReference type="GO" id="GO:0003700">
    <property type="term" value="F:DNA-binding transcription factor activity"/>
    <property type="evidence" value="ECO:0007669"/>
    <property type="project" value="InterPro"/>
</dbReference>
<dbReference type="PROSITE" id="PS50987">
    <property type="entry name" value="HTH_ARSR_2"/>
    <property type="match status" value="1"/>
</dbReference>
<evidence type="ECO:0000259" key="4">
    <source>
        <dbReference type="PROSITE" id="PS50987"/>
    </source>
</evidence>
<evidence type="ECO:0000256" key="2">
    <source>
        <dbReference type="ARBA" id="ARBA00023125"/>
    </source>
</evidence>
<evidence type="ECO:0000313" key="5">
    <source>
        <dbReference type="EMBL" id="NMD86138.1"/>
    </source>
</evidence>
<dbReference type="Gene3D" id="1.10.10.10">
    <property type="entry name" value="Winged helix-like DNA-binding domain superfamily/Winged helix DNA-binding domain"/>
    <property type="match status" value="1"/>
</dbReference>
<gene>
    <name evidence="6" type="ORF">C8D82_1491</name>
    <name evidence="5" type="ORF">HF882_06025</name>
</gene>